<dbReference type="EMBL" id="JBEPLW010000019">
    <property type="protein sequence ID" value="MET3576292.1"/>
    <property type="molecule type" value="Genomic_DNA"/>
</dbReference>
<evidence type="ECO:0000313" key="16">
    <source>
        <dbReference type="Proteomes" id="UP001549099"/>
    </source>
</evidence>
<dbReference type="Gene3D" id="1.10.340.30">
    <property type="entry name" value="Hypothetical protein, domain 2"/>
    <property type="match status" value="1"/>
</dbReference>
<accession>A0ABV2GE49</accession>
<dbReference type="SMART" id="SM00478">
    <property type="entry name" value="ENDO3c"/>
    <property type="match status" value="1"/>
</dbReference>
<dbReference type="InterPro" id="IPR023170">
    <property type="entry name" value="HhH_base_excis_C"/>
</dbReference>
<keyword evidence="16" id="KW-1185">Reference proteome</keyword>
<evidence type="ECO:0000256" key="5">
    <source>
        <dbReference type="ARBA" id="ARBA00022485"/>
    </source>
</evidence>
<dbReference type="EC" id="3.2.2.31" evidence="3 13"/>
<gene>
    <name evidence="15" type="ORF">ABID49_002208</name>
</gene>
<evidence type="ECO:0000259" key="14">
    <source>
        <dbReference type="SMART" id="SM00478"/>
    </source>
</evidence>
<evidence type="ECO:0000256" key="4">
    <source>
        <dbReference type="ARBA" id="ARBA00022023"/>
    </source>
</evidence>
<evidence type="ECO:0000256" key="11">
    <source>
        <dbReference type="ARBA" id="ARBA00023204"/>
    </source>
</evidence>
<evidence type="ECO:0000313" key="15">
    <source>
        <dbReference type="EMBL" id="MET3576292.1"/>
    </source>
</evidence>
<protein>
    <recommendedName>
        <fullName evidence="4 13">Adenine DNA glycosylase</fullName>
        <ecNumber evidence="3 13">3.2.2.31</ecNumber>
    </recommendedName>
</protein>
<sequence length="351" mass="40141">MRSNDWKIQFCDALTNWYRRECRDLPWRRTSNPYWIWISEVMLQQTRVDTVIPYYLRFTERYPKMEDLAYAPEEELMKNWEGLGYYSRVRNLQSGVREAFETYGEVPADPVRFMKLKGVGPYTAGAVMSIAYGIPAPAVDGNVMRVLSRVLLIEDDIVKPKTRKIFEEAVMDLIDREDPSSFNQGLMELGATVCTPTRPKCLLCPVRDWCAAYHEGREEELPVKSKKKKQETVPRTVIAVKNRSGRWLLERRPDEGLLAGMWEFPAAETADPDEAAREIAGRHGLELGPLQETVRFKHVFTHRIWEVAAFAAAADDDGTPAARSGWFLPEEIGSLTLPNPTKKVRDAVIGE</sequence>
<dbReference type="CDD" id="cd03431">
    <property type="entry name" value="NUDIX_DNA_Glycosylase_C-MutY"/>
    <property type="match status" value="1"/>
</dbReference>
<comment type="catalytic activity">
    <reaction evidence="1 13">
        <text>Hydrolyzes free adenine bases from 7,8-dihydro-8-oxoguanine:adenine mismatched double-stranded DNA, leaving an apurinic site.</text>
        <dbReference type="EC" id="3.2.2.31"/>
    </reaction>
</comment>
<keyword evidence="7 13" id="KW-0227">DNA damage</keyword>
<evidence type="ECO:0000256" key="6">
    <source>
        <dbReference type="ARBA" id="ARBA00022723"/>
    </source>
</evidence>
<dbReference type="SUPFAM" id="SSF48150">
    <property type="entry name" value="DNA-glycosylase"/>
    <property type="match status" value="1"/>
</dbReference>
<dbReference type="InterPro" id="IPR015797">
    <property type="entry name" value="NUDIX_hydrolase-like_dom_sf"/>
</dbReference>
<dbReference type="Pfam" id="PF14815">
    <property type="entry name" value="NUDIX_4"/>
    <property type="match status" value="1"/>
</dbReference>
<evidence type="ECO:0000256" key="3">
    <source>
        <dbReference type="ARBA" id="ARBA00012045"/>
    </source>
</evidence>
<dbReference type="Gene3D" id="1.10.1670.10">
    <property type="entry name" value="Helix-hairpin-Helix base-excision DNA repair enzymes (C-terminal)"/>
    <property type="match status" value="1"/>
</dbReference>
<evidence type="ECO:0000256" key="12">
    <source>
        <dbReference type="ARBA" id="ARBA00023295"/>
    </source>
</evidence>
<comment type="caution">
    <text evidence="15">The sequence shown here is derived from an EMBL/GenBank/DDBJ whole genome shotgun (WGS) entry which is preliminary data.</text>
</comment>
<dbReference type="Gene3D" id="3.90.79.10">
    <property type="entry name" value="Nucleoside Triphosphate Pyrophosphohydrolase"/>
    <property type="match status" value="1"/>
</dbReference>
<dbReference type="InterPro" id="IPR003651">
    <property type="entry name" value="Endonuclease3_FeS-loop_motif"/>
</dbReference>
<keyword evidence="10" id="KW-0411">Iron-sulfur</keyword>
<dbReference type="InterPro" id="IPR004035">
    <property type="entry name" value="Endouclease-III_FeS-bd_BS"/>
</dbReference>
<keyword evidence="5" id="KW-0004">4Fe-4S</keyword>
<name>A0ABV2GE49_9BACL</name>
<keyword evidence="12 13" id="KW-0326">Glycosidase</keyword>
<dbReference type="PROSITE" id="PS00764">
    <property type="entry name" value="ENDONUCLEASE_III_1"/>
    <property type="match status" value="1"/>
</dbReference>
<dbReference type="InterPro" id="IPR011257">
    <property type="entry name" value="DNA_glycosylase"/>
</dbReference>
<evidence type="ECO:0000256" key="8">
    <source>
        <dbReference type="ARBA" id="ARBA00022801"/>
    </source>
</evidence>
<dbReference type="InterPro" id="IPR003265">
    <property type="entry name" value="HhH-GPD_domain"/>
</dbReference>
<dbReference type="GO" id="GO:0016798">
    <property type="term" value="F:hydrolase activity, acting on glycosyl bonds"/>
    <property type="evidence" value="ECO:0007669"/>
    <property type="project" value="UniProtKB-KW"/>
</dbReference>
<dbReference type="PANTHER" id="PTHR42944">
    <property type="entry name" value="ADENINE DNA GLYCOSYLASE"/>
    <property type="match status" value="1"/>
</dbReference>
<evidence type="ECO:0000256" key="1">
    <source>
        <dbReference type="ARBA" id="ARBA00000843"/>
    </source>
</evidence>
<proteinExistence type="inferred from homology"/>
<dbReference type="RefSeq" id="WP_354198210.1">
    <property type="nucleotide sequence ID" value="NZ_JBEPLW010000019.1"/>
</dbReference>
<comment type="cofactor">
    <cofactor evidence="13">
        <name>[4Fe-4S] cluster</name>
        <dbReference type="ChEBI" id="CHEBI:49883"/>
    </cofactor>
    <text evidence="13">Binds 1 [4Fe-4S] cluster.</text>
</comment>
<comment type="function">
    <text evidence="13">Adenine glycosylase active on G-A mispairs.</text>
</comment>
<evidence type="ECO:0000256" key="9">
    <source>
        <dbReference type="ARBA" id="ARBA00023004"/>
    </source>
</evidence>
<dbReference type="Pfam" id="PF00730">
    <property type="entry name" value="HhH-GPD"/>
    <property type="match status" value="1"/>
</dbReference>
<dbReference type="Proteomes" id="UP001549099">
    <property type="component" value="Unassembled WGS sequence"/>
</dbReference>
<feature type="domain" description="HhH-GPD" evidence="14">
    <location>
        <begin position="42"/>
        <end position="192"/>
    </location>
</feature>
<dbReference type="InterPro" id="IPR044298">
    <property type="entry name" value="MIG/MutY"/>
</dbReference>
<dbReference type="InterPro" id="IPR029119">
    <property type="entry name" value="MutY_C"/>
</dbReference>
<keyword evidence="11" id="KW-0234">DNA repair</keyword>
<comment type="similarity">
    <text evidence="2 13">Belongs to the Nth/MutY family.</text>
</comment>
<dbReference type="SUPFAM" id="SSF55811">
    <property type="entry name" value="Nudix"/>
    <property type="match status" value="1"/>
</dbReference>
<evidence type="ECO:0000256" key="7">
    <source>
        <dbReference type="ARBA" id="ARBA00022763"/>
    </source>
</evidence>
<evidence type="ECO:0000256" key="10">
    <source>
        <dbReference type="ARBA" id="ARBA00023014"/>
    </source>
</evidence>
<dbReference type="PANTHER" id="PTHR42944:SF1">
    <property type="entry name" value="ADENINE DNA GLYCOSYLASE"/>
    <property type="match status" value="1"/>
</dbReference>
<reference evidence="15 16" key="1">
    <citation type="submission" date="2024-06" db="EMBL/GenBank/DDBJ databases">
        <title>Genomic Encyclopedia of Type Strains, Phase IV (KMG-IV): sequencing the most valuable type-strain genomes for metagenomic binning, comparative biology and taxonomic classification.</title>
        <authorList>
            <person name="Goeker M."/>
        </authorList>
    </citation>
    <scope>NUCLEOTIDE SEQUENCE [LARGE SCALE GENOMIC DNA]</scope>
    <source>
        <strain evidence="15 16">DSM 26128</strain>
    </source>
</reference>
<keyword evidence="8 15" id="KW-0378">Hydrolase</keyword>
<evidence type="ECO:0000256" key="2">
    <source>
        <dbReference type="ARBA" id="ARBA00008343"/>
    </source>
</evidence>
<organism evidence="15 16">
    <name type="scientific">Bhargavaea ullalensis</name>
    <dbReference type="NCBI Taxonomy" id="1265685"/>
    <lineage>
        <taxon>Bacteria</taxon>
        <taxon>Bacillati</taxon>
        <taxon>Bacillota</taxon>
        <taxon>Bacilli</taxon>
        <taxon>Bacillales</taxon>
        <taxon>Caryophanaceae</taxon>
        <taxon>Bhargavaea</taxon>
    </lineage>
</organism>
<dbReference type="NCBIfam" id="TIGR01084">
    <property type="entry name" value="mutY"/>
    <property type="match status" value="1"/>
</dbReference>
<evidence type="ECO:0000256" key="13">
    <source>
        <dbReference type="RuleBase" id="RU365096"/>
    </source>
</evidence>
<dbReference type="SMART" id="SM00525">
    <property type="entry name" value="FES"/>
    <property type="match status" value="1"/>
</dbReference>
<dbReference type="InterPro" id="IPR005760">
    <property type="entry name" value="A/G_AdeGlyc_MutY"/>
</dbReference>
<dbReference type="CDD" id="cd00056">
    <property type="entry name" value="ENDO3c"/>
    <property type="match status" value="1"/>
</dbReference>
<keyword evidence="6" id="KW-0479">Metal-binding</keyword>
<keyword evidence="9 13" id="KW-0408">Iron</keyword>
<dbReference type="Pfam" id="PF10576">
    <property type="entry name" value="EndIII_4Fe-2S"/>
    <property type="match status" value="1"/>
</dbReference>